<dbReference type="Proteomes" id="UP000181976">
    <property type="component" value="Unassembled WGS sequence"/>
</dbReference>
<protein>
    <submittedName>
        <fullName evidence="1">Uncharacterized protein</fullName>
    </submittedName>
</protein>
<keyword evidence="2" id="KW-1185">Reference proteome</keyword>
<dbReference type="InParanoid" id="A0A1I2FLC7"/>
<gene>
    <name evidence="1" type="ORF">SAMN05444380_1321</name>
</gene>
<evidence type="ECO:0000313" key="2">
    <source>
        <dbReference type="Proteomes" id="UP000181976"/>
    </source>
</evidence>
<reference evidence="1 2" key="1">
    <citation type="submission" date="2016-10" db="EMBL/GenBank/DDBJ databases">
        <authorList>
            <person name="de Groot N.N."/>
        </authorList>
    </citation>
    <scope>NUCLEOTIDE SEQUENCE [LARGE SCALE GENOMIC DNA]</scope>
    <source>
        <strain evidence="1 2">DSM 19012</strain>
    </source>
</reference>
<feature type="non-terminal residue" evidence="1">
    <location>
        <position position="1"/>
    </location>
</feature>
<accession>A0A1I2FLC7</accession>
<proteinExistence type="predicted"/>
<sequence length="46" mass="5291">ANVPNFGVFCLLKDSDNSFSVKEIEYFGISLLAGKNYIIDYYYFVL</sequence>
<dbReference type="AlphaFoldDB" id="A0A1I2FLC7"/>
<organism evidence="1 2">
    <name type="scientific">Thermophagus xiamenensis</name>
    <dbReference type="NCBI Taxonomy" id="385682"/>
    <lineage>
        <taxon>Bacteria</taxon>
        <taxon>Pseudomonadati</taxon>
        <taxon>Bacteroidota</taxon>
        <taxon>Bacteroidia</taxon>
        <taxon>Marinilabiliales</taxon>
        <taxon>Marinilabiliaceae</taxon>
        <taxon>Thermophagus</taxon>
    </lineage>
</organism>
<evidence type="ECO:0000313" key="1">
    <source>
        <dbReference type="EMBL" id="SFF06262.1"/>
    </source>
</evidence>
<dbReference type="EMBL" id="FONA01000032">
    <property type="protein sequence ID" value="SFF06262.1"/>
    <property type="molecule type" value="Genomic_DNA"/>
</dbReference>
<name>A0A1I2FLC7_9BACT</name>